<organism evidence="1 2">
    <name type="scientific">Ceratopteris richardii</name>
    <name type="common">Triangle waterfern</name>
    <dbReference type="NCBI Taxonomy" id="49495"/>
    <lineage>
        <taxon>Eukaryota</taxon>
        <taxon>Viridiplantae</taxon>
        <taxon>Streptophyta</taxon>
        <taxon>Embryophyta</taxon>
        <taxon>Tracheophyta</taxon>
        <taxon>Polypodiopsida</taxon>
        <taxon>Polypodiidae</taxon>
        <taxon>Polypodiales</taxon>
        <taxon>Pteridineae</taxon>
        <taxon>Pteridaceae</taxon>
        <taxon>Parkerioideae</taxon>
        <taxon>Ceratopteris</taxon>
    </lineage>
</organism>
<gene>
    <name evidence="1" type="ORF">KP509_21G011200</name>
</gene>
<protein>
    <submittedName>
        <fullName evidence="1">Uncharacterized protein</fullName>
    </submittedName>
</protein>
<dbReference type="AlphaFoldDB" id="A0A8T2S8S0"/>
<comment type="caution">
    <text evidence="1">The sequence shown here is derived from an EMBL/GenBank/DDBJ whole genome shotgun (WGS) entry which is preliminary data.</text>
</comment>
<dbReference type="Proteomes" id="UP000825935">
    <property type="component" value="Chromosome 21"/>
</dbReference>
<name>A0A8T2S8S0_CERRI</name>
<dbReference type="EMBL" id="CM035426">
    <property type="protein sequence ID" value="KAH7314621.1"/>
    <property type="molecule type" value="Genomic_DNA"/>
</dbReference>
<dbReference type="PANTHER" id="PTHR37178">
    <property type="entry name" value="PLANT/PROTEIN"/>
    <property type="match status" value="1"/>
</dbReference>
<dbReference type="PANTHER" id="PTHR37178:SF1">
    <property type="entry name" value="PLANT_PROTEIN"/>
    <property type="match status" value="1"/>
</dbReference>
<reference evidence="1" key="1">
    <citation type="submission" date="2021-08" db="EMBL/GenBank/DDBJ databases">
        <title>WGS assembly of Ceratopteris richardii.</title>
        <authorList>
            <person name="Marchant D.B."/>
            <person name="Chen G."/>
            <person name="Jenkins J."/>
            <person name="Shu S."/>
            <person name="Leebens-Mack J."/>
            <person name="Grimwood J."/>
            <person name="Schmutz J."/>
            <person name="Soltis P."/>
            <person name="Soltis D."/>
            <person name="Chen Z.-H."/>
        </authorList>
    </citation>
    <scope>NUCLEOTIDE SEQUENCE</scope>
    <source>
        <strain evidence="1">Whitten #5841</strain>
        <tissue evidence="1">Leaf</tissue>
    </source>
</reference>
<dbReference type="OrthoDB" id="566751at2759"/>
<proteinExistence type="predicted"/>
<keyword evidence="2" id="KW-1185">Reference proteome</keyword>
<evidence type="ECO:0000313" key="2">
    <source>
        <dbReference type="Proteomes" id="UP000825935"/>
    </source>
</evidence>
<evidence type="ECO:0000313" key="1">
    <source>
        <dbReference type="EMBL" id="KAH7314621.1"/>
    </source>
</evidence>
<accession>A0A8T2S8S0</accession>
<sequence length="163" mass="18058">MHTQRVESRGIYGADIRRCIVCRSVLSMALVSQIDCIHLPCDLPSRTEKTTKPHSLVLPGSRISHRLPIACQPSRASPRWLCSSSIPGPGPVDDSDGDELDIEQALQLDGQIPSTSDALLKQVSSRAYDMRRRLEQSIDSSSYDGQFSLTDLKCQECVHFTCD</sequence>